<feature type="compositionally biased region" description="Polar residues" evidence="11">
    <location>
        <begin position="190"/>
        <end position="201"/>
    </location>
</feature>
<comment type="similarity">
    <text evidence="1 9">Belongs to the adaptor complexes medium subunit family. Delta-COP subfamily.</text>
</comment>
<dbReference type="Pfam" id="PF01217">
    <property type="entry name" value="Clat_adaptor_s"/>
    <property type="match status" value="1"/>
</dbReference>
<evidence type="ECO:0000256" key="8">
    <source>
        <dbReference type="ARBA" id="ARBA00023329"/>
    </source>
</evidence>
<dbReference type="CDD" id="cd09254">
    <property type="entry name" value="AP_delta-COPI_MHD"/>
    <property type="match status" value="1"/>
</dbReference>
<feature type="compositionally biased region" description="Low complexity" evidence="11">
    <location>
        <begin position="202"/>
        <end position="233"/>
    </location>
</feature>
<dbReference type="GO" id="GO:0015031">
    <property type="term" value="P:protein transport"/>
    <property type="evidence" value="ECO:0007669"/>
    <property type="project" value="UniProtKB-KW"/>
</dbReference>
<dbReference type="GO" id="GO:0051645">
    <property type="term" value="P:Golgi localization"/>
    <property type="evidence" value="ECO:0007669"/>
    <property type="project" value="TreeGrafter"/>
</dbReference>
<dbReference type="InParanoid" id="A0A1E5R211"/>
<keyword evidence="2 9" id="KW-0813">Transport</keyword>
<evidence type="ECO:0000256" key="10">
    <source>
        <dbReference type="RuleBase" id="RU366052"/>
    </source>
</evidence>
<comment type="subunit">
    <text evidence="9">Oligomeric complex that consists of at least the alpha, beta, beta', gamma, delta, epsilon and zeta subunits.</text>
</comment>
<dbReference type="PANTHER" id="PTHR10121">
    <property type="entry name" value="COATOMER SUBUNIT DELTA"/>
    <property type="match status" value="1"/>
</dbReference>
<evidence type="ECO:0000313" key="14">
    <source>
        <dbReference type="Proteomes" id="UP000095728"/>
    </source>
</evidence>
<name>A0A1E5R211_9ASCO</name>
<evidence type="ECO:0000256" key="1">
    <source>
        <dbReference type="ARBA" id="ARBA00010516"/>
    </source>
</evidence>
<dbReference type="FunFam" id="3.30.450.60:FF:000020">
    <property type="entry name" value="Coatomer subunit delta"/>
    <property type="match status" value="1"/>
</dbReference>
<dbReference type="InterPro" id="IPR011012">
    <property type="entry name" value="Longin-like_dom_sf"/>
</dbReference>
<dbReference type="EMBL" id="LPNM01000011">
    <property type="protein sequence ID" value="OEJ80945.1"/>
    <property type="molecule type" value="Genomic_DNA"/>
</dbReference>
<keyword evidence="14" id="KW-1185">Reference proteome</keyword>
<dbReference type="PROSITE" id="PS51072">
    <property type="entry name" value="MHD"/>
    <property type="match status" value="1"/>
</dbReference>
<proteinExistence type="inferred from homology"/>
<accession>A0A1E5R211</accession>
<dbReference type="InterPro" id="IPR022775">
    <property type="entry name" value="AP_mu_sigma_su"/>
</dbReference>
<evidence type="ECO:0000256" key="7">
    <source>
        <dbReference type="ARBA" id="ARBA00023136"/>
    </source>
</evidence>
<feature type="region of interest" description="Disordered" evidence="11">
    <location>
        <begin position="167"/>
        <end position="258"/>
    </location>
</feature>
<feature type="compositionally biased region" description="Basic and acidic residues" evidence="11">
    <location>
        <begin position="167"/>
        <end position="176"/>
    </location>
</feature>
<dbReference type="OrthoDB" id="10266042at2759"/>
<dbReference type="CDD" id="cd14830">
    <property type="entry name" value="Delta_COP_N"/>
    <property type="match status" value="1"/>
</dbReference>
<dbReference type="PANTHER" id="PTHR10121:SF0">
    <property type="entry name" value="COATOMER SUBUNIT DELTA"/>
    <property type="match status" value="1"/>
</dbReference>
<evidence type="ECO:0000256" key="9">
    <source>
        <dbReference type="RuleBase" id="RU364018"/>
    </source>
</evidence>
<dbReference type="Gene3D" id="2.60.40.1170">
    <property type="entry name" value="Mu homology domain, subdomain B"/>
    <property type="match status" value="2"/>
</dbReference>
<dbReference type="InterPro" id="IPR036168">
    <property type="entry name" value="AP2_Mu_C_sf"/>
</dbReference>
<dbReference type="Pfam" id="PF00928">
    <property type="entry name" value="Adap_comp_sub"/>
    <property type="match status" value="1"/>
</dbReference>
<sequence>MVVLAASITTRAGKPLLSRQFKDITKDRVTELLSNFQNLVANSNSQHTFVEDEHVRYVYKPFEDFFIILITNRQSNIIQDLDTLNLFSQTVNATLRGFDENDIFHNAFEILGSFDEIISMGYKENLSLSQIQTFLSMESHEEMIQEIIDRGKEFDAKEQRKRAAKEIMRKEHDRRMGGGQYSEYLDQPKFGTNNNQTNMNDAYNSYYSNASNAAQQSYQHLQKQQQQQQQQQHPHQHSPVAEVASTHTSQKRGRISKIGSTPASNIIITQGLIDEPENTSGVLITTKETISAQITREGDITSSELKGVLELRVNDSQYGKISIQLDSNKVDFKSKALNFKTHPNIDKKQFLQDGVIGLKDSNKSFPPNDQSLGVLRWRKTGGSDDDSIIPLKVSTWVSESSNGLTVTFEYELNEDSYNGGQLQDIYFIIPILNATASVTDGDAIIKGYDDEQGIVLYVKDLQQGEPGVFNVEIENVEDEDSLFPINVTFINPNGSSDISLCGVTADQIVNTEDGQPIEYQALSTLKNDEYVVV</sequence>
<evidence type="ECO:0000256" key="2">
    <source>
        <dbReference type="ARBA" id="ARBA00022448"/>
    </source>
</evidence>
<organism evidence="13 14">
    <name type="scientific">Hanseniaspora osmophila</name>
    <dbReference type="NCBI Taxonomy" id="56408"/>
    <lineage>
        <taxon>Eukaryota</taxon>
        <taxon>Fungi</taxon>
        <taxon>Dikarya</taxon>
        <taxon>Ascomycota</taxon>
        <taxon>Saccharomycotina</taxon>
        <taxon>Saccharomycetes</taxon>
        <taxon>Saccharomycodales</taxon>
        <taxon>Saccharomycodaceae</taxon>
        <taxon>Hanseniaspora</taxon>
    </lineage>
</organism>
<keyword evidence="3 9" id="KW-0963">Cytoplasm</keyword>
<dbReference type="FunCoup" id="A0A1E5R211">
    <property type="interactions" value="1171"/>
</dbReference>
<dbReference type="STRING" id="56408.A0A1E5R211"/>
<dbReference type="Proteomes" id="UP000095728">
    <property type="component" value="Unassembled WGS sequence"/>
</dbReference>
<dbReference type="GO" id="GO:0006890">
    <property type="term" value="P:retrograde vesicle-mediated transport, Golgi to endoplasmic reticulum"/>
    <property type="evidence" value="ECO:0007669"/>
    <property type="project" value="UniProtKB-UniRule"/>
</dbReference>
<evidence type="ECO:0000259" key="12">
    <source>
        <dbReference type="PROSITE" id="PS51072"/>
    </source>
</evidence>
<keyword evidence="8 9" id="KW-0968">Cytoplasmic vesicle</keyword>
<dbReference type="Gene3D" id="3.30.450.60">
    <property type="match status" value="1"/>
</dbReference>
<keyword evidence="5 9" id="KW-0653">Protein transport</keyword>
<dbReference type="GO" id="GO:0006888">
    <property type="term" value="P:endoplasmic reticulum to Golgi vesicle-mediated transport"/>
    <property type="evidence" value="ECO:0007669"/>
    <property type="project" value="TreeGrafter"/>
</dbReference>
<dbReference type="InterPro" id="IPR028565">
    <property type="entry name" value="MHD"/>
</dbReference>
<dbReference type="SUPFAM" id="SSF49447">
    <property type="entry name" value="Second domain of Mu2 adaptin subunit (ap50) of ap2 adaptor"/>
    <property type="match status" value="1"/>
</dbReference>
<evidence type="ECO:0000256" key="3">
    <source>
        <dbReference type="ARBA" id="ARBA00022490"/>
    </source>
</evidence>
<comment type="function">
    <text evidence="9">The coatomer is a cytosolic protein complex that binds to dilysine motifs and reversibly associates with Golgi non-clathrin-coated vesicles, which further mediate biosynthetic protein transport from the ER, via the Golgi up to the trans Golgi network. Coatomer complex is required for budding from Golgi membranes, and is essential for the retrograde Golgi-to-ER transport of dilysine-tagged proteins.</text>
</comment>
<gene>
    <name evidence="13" type="ORF">AWRI3579_g4381</name>
</gene>
<protein>
    <recommendedName>
        <fullName evidence="9">Coatomer subunit delta</fullName>
    </recommendedName>
</protein>
<dbReference type="GO" id="GO:0030126">
    <property type="term" value="C:COPI vesicle coat"/>
    <property type="evidence" value="ECO:0007669"/>
    <property type="project" value="UniProtKB-UniRule"/>
</dbReference>
<evidence type="ECO:0000256" key="6">
    <source>
        <dbReference type="ARBA" id="ARBA00023034"/>
    </source>
</evidence>
<keyword evidence="7 9" id="KW-0472">Membrane</keyword>
<evidence type="ECO:0000313" key="13">
    <source>
        <dbReference type="EMBL" id="OEJ80945.1"/>
    </source>
</evidence>
<keyword evidence="6 9" id="KW-0333">Golgi apparatus</keyword>
<evidence type="ECO:0000256" key="4">
    <source>
        <dbReference type="ARBA" id="ARBA00022892"/>
    </source>
</evidence>
<feature type="domain" description="MHD" evidence="12">
    <location>
        <begin position="279"/>
        <end position="533"/>
    </location>
</feature>
<dbReference type="AlphaFoldDB" id="A0A1E5R211"/>
<evidence type="ECO:0000256" key="11">
    <source>
        <dbReference type="SAM" id="MobiDB-lite"/>
    </source>
</evidence>
<keyword evidence="4 9" id="KW-0931">ER-Golgi transport</keyword>
<comment type="caution">
    <text evidence="13">The sequence shown here is derived from an EMBL/GenBank/DDBJ whole genome shotgun (WGS) entry which is preliminary data.</text>
</comment>
<reference evidence="14" key="1">
    <citation type="journal article" date="2016" name="Genome Announc.">
        <title>Genome sequences of three species of Hanseniaspora isolated from spontaneous wine fermentations.</title>
        <authorList>
            <person name="Sternes P.R."/>
            <person name="Lee D."/>
            <person name="Kutyna D.R."/>
            <person name="Borneman A.R."/>
        </authorList>
    </citation>
    <scope>NUCLEOTIDE SEQUENCE [LARGE SCALE GENOMIC DNA]</scope>
    <source>
        <strain evidence="14">AWRI3579</strain>
    </source>
</reference>
<dbReference type="GO" id="GO:0000139">
    <property type="term" value="C:Golgi membrane"/>
    <property type="evidence" value="ECO:0007669"/>
    <property type="project" value="UniProtKB-SubCell"/>
</dbReference>
<dbReference type="SUPFAM" id="SSF64356">
    <property type="entry name" value="SNARE-like"/>
    <property type="match status" value="1"/>
</dbReference>
<comment type="subcellular location">
    <subcellularLocation>
        <location evidence="9 10">Cytoplasm</location>
    </subcellularLocation>
    <subcellularLocation>
        <location evidence="9 10">Cytoplasmic vesicle</location>
        <location evidence="9 10">COPI-coated vesicle membrane</location>
        <topology evidence="9 10">Peripheral membrane protein</topology>
        <orientation evidence="9 10">Cytoplasmic side</orientation>
    </subcellularLocation>
    <subcellularLocation>
        <location evidence="9 10">Golgi apparatus membrane</location>
        <topology evidence="9 10">Peripheral membrane protein</topology>
        <orientation evidence="9 10">Cytoplasmic side</orientation>
    </subcellularLocation>
</comment>
<evidence type="ECO:0000256" key="5">
    <source>
        <dbReference type="ARBA" id="ARBA00022927"/>
    </source>
</evidence>
<dbReference type="InterPro" id="IPR027059">
    <property type="entry name" value="Coatomer_dsu"/>
</dbReference>